<sequence length="332" mass="36889">MLAGLRERFPQLEQLQAMAERWLLKQRVLLVVDESALVMLWKQGERLTLRHVPLPQGLCRAGMPTQRQALGELLGDLLLDIGLLGGQLEMLLPMQACQWRLLCWPDGEPEVDQVKALRELNPELNWPLSLSESYLAVSSVQLAGSLSPPTPLSLAVATDRLMVHAWIDVVEAADLPLVSLEWMLTAAWRAVRVASQHFEGDLAWLLKHHGHWRLVLLRSGLPELDHALSASFDGGDLKQDLLQELDEVLQAWRLRSEGASPPLAWWVTAAAVDQQQLCLALESQGQGECLSKQKLWVVGEEQPALEGPEPDFWQGDCAALACLALAGAWEQC</sequence>
<dbReference type="HOGENOM" id="CLU_072060_0_0_3"/>
<dbReference type="Proteomes" id="UP000002274">
    <property type="component" value="Chromosome"/>
</dbReference>
<organism evidence="1 2">
    <name type="scientific">Prochlorococcus marinus (strain MIT 9303)</name>
    <dbReference type="NCBI Taxonomy" id="59922"/>
    <lineage>
        <taxon>Bacteria</taxon>
        <taxon>Bacillati</taxon>
        <taxon>Cyanobacteriota</taxon>
        <taxon>Cyanophyceae</taxon>
        <taxon>Synechococcales</taxon>
        <taxon>Prochlorococcaceae</taxon>
        <taxon>Prochlorococcus</taxon>
    </lineage>
</organism>
<dbReference type="STRING" id="59922.P9303_27851"/>
<accession>A2CDF5</accession>
<dbReference type="AlphaFoldDB" id="A2CDF5"/>
<evidence type="ECO:0008006" key="3">
    <source>
        <dbReference type="Google" id="ProtNLM"/>
    </source>
</evidence>
<evidence type="ECO:0000313" key="1">
    <source>
        <dbReference type="EMBL" id="ABM79515.1"/>
    </source>
</evidence>
<dbReference type="KEGG" id="pmf:P9303_27851"/>
<gene>
    <name evidence="1" type="ordered locus">P9303_27851</name>
</gene>
<dbReference type="EMBL" id="CP000554">
    <property type="protein sequence ID" value="ABM79515.1"/>
    <property type="molecule type" value="Genomic_DNA"/>
</dbReference>
<evidence type="ECO:0000313" key="2">
    <source>
        <dbReference type="Proteomes" id="UP000002274"/>
    </source>
</evidence>
<proteinExistence type="predicted"/>
<dbReference type="RefSeq" id="WP_011827357.1">
    <property type="nucleotide sequence ID" value="NC_008820.1"/>
</dbReference>
<protein>
    <recommendedName>
        <fullName evidence="3">Competence protein A</fullName>
    </recommendedName>
</protein>
<reference evidence="1 2" key="1">
    <citation type="journal article" date="2007" name="PLoS Genet.">
        <title>Patterns and implications of gene gain and loss in the evolution of Prochlorococcus.</title>
        <authorList>
            <person name="Kettler G.C."/>
            <person name="Martiny A.C."/>
            <person name="Huang K."/>
            <person name="Zucker J."/>
            <person name="Coleman M.L."/>
            <person name="Rodrigue S."/>
            <person name="Chen F."/>
            <person name="Lapidus A."/>
            <person name="Ferriera S."/>
            <person name="Johnson J."/>
            <person name="Steglich C."/>
            <person name="Church G.M."/>
            <person name="Richardson P."/>
            <person name="Chisholm S.W."/>
        </authorList>
    </citation>
    <scope>NUCLEOTIDE SEQUENCE [LARGE SCALE GENOMIC DNA]</scope>
    <source>
        <strain evidence="1 2">MIT 9303</strain>
    </source>
</reference>
<name>A2CDF5_PROM3</name>